<evidence type="ECO:0000313" key="2">
    <source>
        <dbReference type="Ensembl" id="ENSCPGP00000008190.1"/>
    </source>
</evidence>
<proteinExistence type="predicted"/>
<dbReference type="AlphaFoldDB" id="A0A8C3PK70"/>
<dbReference type="Pfam" id="PF00755">
    <property type="entry name" value="Carn_acyltransf"/>
    <property type="match status" value="1"/>
</dbReference>
<dbReference type="SUPFAM" id="SSF52777">
    <property type="entry name" value="CoA-dependent acyltransferases"/>
    <property type="match status" value="1"/>
</dbReference>
<dbReference type="Ensembl" id="ENSCPGT00000009004.1">
    <property type="protein sequence ID" value="ENSCPGP00000008190.1"/>
    <property type="gene ID" value="ENSCPGG00000005835.1"/>
</dbReference>
<dbReference type="InterPro" id="IPR042231">
    <property type="entry name" value="Cho/carn_acyl_trans_2"/>
</dbReference>
<feature type="domain" description="Choline/carnitine acyltransferase" evidence="1">
    <location>
        <begin position="20"/>
        <end position="63"/>
    </location>
</feature>
<dbReference type="InterPro" id="IPR039551">
    <property type="entry name" value="Cho/carn_acyl_trans"/>
</dbReference>
<reference evidence="2" key="1">
    <citation type="submission" date="2025-08" db="UniProtKB">
        <authorList>
            <consortium name="Ensembl"/>
        </authorList>
    </citation>
    <scope>IDENTIFICATION</scope>
</reference>
<organism evidence="2 3">
    <name type="scientific">Calidris pygmaea</name>
    <name type="common">Spoon-billed sandpiper</name>
    <dbReference type="NCBI Taxonomy" id="425635"/>
    <lineage>
        <taxon>Eukaryota</taxon>
        <taxon>Metazoa</taxon>
        <taxon>Chordata</taxon>
        <taxon>Craniata</taxon>
        <taxon>Vertebrata</taxon>
        <taxon>Euteleostomi</taxon>
        <taxon>Archelosauria</taxon>
        <taxon>Archosauria</taxon>
        <taxon>Dinosauria</taxon>
        <taxon>Saurischia</taxon>
        <taxon>Theropoda</taxon>
        <taxon>Coelurosauria</taxon>
        <taxon>Aves</taxon>
        <taxon>Neognathae</taxon>
        <taxon>Neoaves</taxon>
        <taxon>Charadriiformes</taxon>
        <taxon>Scolopacidae</taxon>
        <taxon>Calidris</taxon>
    </lineage>
</organism>
<dbReference type="Gene3D" id="3.30.559.70">
    <property type="entry name" value="Choline/Carnitine o-acyltransferase, domain 2"/>
    <property type="match status" value="1"/>
</dbReference>
<protein>
    <recommendedName>
        <fullName evidence="1">Choline/carnitine acyltransferase domain-containing protein</fullName>
    </recommendedName>
</protein>
<evidence type="ECO:0000259" key="1">
    <source>
        <dbReference type="Pfam" id="PF00755"/>
    </source>
</evidence>
<keyword evidence="3" id="KW-1185">Reference proteome</keyword>
<accession>A0A8C3PK70</accession>
<evidence type="ECO:0000313" key="3">
    <source>
        <dbReference type="Proteomes" id="UP000694419"/>
    </source>
</evidence>
<name>A0A8C3PK70_9CHAR</name>
<sequence length="71" mass="7932">MINSMKNAIDFLSLSPTSLQAARAGNVIHVLLMGSTVPLCSAQWERMFNTSRIPGEESDDLYYMSCMQQKC</sequence>
<dbReference type="Proteomes" id="UP000694419">
    <property type="component" value="Unplaced"/>
</dbReference>
<reference evidence="2" key="2">
    <citation type="submission" date="2025-09" db="UniProtKB">
        <authorList>
            <consortium name="Ensembl"/>
        </authorList>
    </citation>
    <scope>IDENTIFICATION</scope>
</reference>